<protein>
    <submittedName>
        <fullName evidence="1">Uncharacterized protein</fullName>
    </submittedName>
</protein>
<sequence length="76" mass="8992">MSSIKSITEDEFGNVQYEHLGGRIDFFNKEGQLHRLNGPAIYYPDGKDCLWFINHKQIPCNSQEEFERLIKLKAFW</sequence>
<proteinExistence type="predicted"/>
<gene>
    <name evidence="1" type="ORF">UFOVP1290_280</name>
</gene>
<organism evidence="1">
    <name type="scientific">uncultured Caudovirales phage</name>
    <dbReference type="NCBI Taxonomy" id="2100421"/>
    <lineage>
        <taxon>Viruses</taxon>
        <taxon>Duplodnaviria</taxon>
        <taxon>Heunggongvirae</taxon>
        <taxon>Uroviricota</taxon>
        <taxon>Caudoviricetes</taxon>
        <taxon>Peduoviridae</taxon>
        <taxon>Maltschvirus</taxon>
        <taxon>Maltschvirus maltsch</taxon>
    </lineage>
</organism>
<reference evidence="1" key="1">
    <citation type="submission" date="2020-05" db="EMBL/GenBank/DDBJ databases">
        <authorList>
            <person name="Chiriac C."/>
            <person name="Salcher M."/>
            <person name="Ghai R."/>
            <person name="Kavagutti S V."/>
        </authorList>
    </citation>
    <scope>NUCLEOTIDE SEQUENCE</scope>
</reference>
<name>A0A6J5RGS9_9CAUD</name>
<evidence type="ECO:0000313" key="1">
    <source>
        <dbReference type="EMBL" id="CAB4196760.1"/>
    </source>
</evidence>
<accession>A0A6J5RGS9</accession>
<dbReference type="EMBL" id="LR797252">
    <property type="protein sequence ID" value="CAB4196760.1"/>
    <property type="molecule type" value="Genomic_DNA"/>
</dbReference>